<protein>
    <submittedName>
        <fullName evidence="6">LppX_LprAFG lipoprotein</fullName>
    </submittedName>
</protein>
<feature type="region of interest" description="Disordered" evidence="4">
    <location>
        <begin position="239"/>
        <end position="258"/>
    </location>
</feature>
<reference evidence="6" key="1">
    <citation type="submission" date="2022-10" db="EMBL/GenBank/DDBJ databases">
        <title>The complete genomes of actinobacterial strains from the NBC collection.</title>
        <authorList>
            <person name="Joergensen T.S."/>
            <person name="Alvarez Arevalo M."/>
            <person name="Sterndorff E.B."/>
            <person name="Faurdal D."/>
            <person name="Vuksanovic O."/>
            <person name="Mourched A.-S."/>
            <person name="Charusanti P."/>
            <person name="Shaw S."/>
            <person name="Blin K."/>
            <person name="Weber T."/>
        </authorList>
    </citation>
    <scope>NUCLEOTIDE SEQUENCE</scope>
    <source>
        <strain evidence="6">NBC_00003</strain>
    </source>
</reference>
<evidence type="ECO:0000256" key="1">
    <source>
        <dbReference type="ARBA" id="ARBA00004196"/>
    </source>
</evidence>
<feature type="chain" id="PRO_5044018754" evidence="5">
    <location>
        <begin position="17"/>
        <end position="258"/>
    </location>
</feature>
<feature type="signal peptide" evidence="5">
    <location>
        <begin position="1"/>
        <end position="16"/>
    </location>
</feature>
<evidence type="ECO:0000313" key="6">
    <source>
        <dbReference type="EMBL" id="WTW60406.1"/>
    </source>
</evidence>
<evidence type="ECO:0000256" key="3">
    <source>
        <dbReference type="ARBA" id="ARBA00022475"/>
    </source>
</evidence>
<proteinExistence type="inferred from homology"/>
<organism evidence="6">
    <name type="scientific">Streptomyces sp. NBC_00003</name>
    <dbReference type="NCBI Taxonomy" id="2903608"/>
    <lineage>
        <taxon>Bacteria</taxon>
        <taxon>Bacillati</taxon>
        <taxon>Actinomycetota</taxon>
        <taxon>Actinomycetes</taxon>
        <taxon>Kitasatosporales</taxon>
        <taxon>Streptomycetaceae</taxon>
        <taxon>Streptomyces</taxon>
    </lineage>
</organism>
<comment type="similarity">
    <text evidence="2">Belongs to the LppX/LprAFG lipoprotein family.</text>
</comment>
<keyword evidence="3" id="KW-1003">Cell membrane</keyword>
<evidence type="ECO:0000256" key="2">
    <source>
        <dbReference type="ARBA" id="ARBA00009194"/>
    </source>
</evidence>
<accession>A0AAU2UYZ2</accession>
<evidence type="ECO:0000256" key="4">
    <source>
        <dbReference type="SAM" id="MobiDB-lite"/>
    </source>
</evidence>
<dbReference type="InterPro" id="IPR009830">
    <property type="entry name" value="LppX/LprAFG"/>
</dbReference>
<evidence type="ECO:0000256" key="5">
    <source>
        <dbReference type="SAM" id="SignalP"/>
    </source>
</evidence>
<dbReference type="InterPro" id="IPR029046">
    <property type="entry name" value="LolA/LolB/LppX"/>
</dbReference>
<dbReference type="Pfam" id="PF07161">
    <property type="entry name" value="LppX_LprAFG"/>
    <property type="match status" value="1"/>
</dbReference>
<name>A0AAU2UYZ2_9ACTN</name>
<dbReference type="AlphaFoldDB" id="A0AAU2UYZ2"/>
<dbReference type="EMBL" id="CP108318">
    <property type="protein sequence ID" value="WTW60406.1"/>
    <property type="molecule type" value="Genomic_DNA"/>
</dbReference>
<keyword evidence="3" id="KW-0472">Membrane</keyword>
<dbReference type="GO" id="GO:0030313">
    <property type="term" value="C:cell envelope"/>
    <property type="evidence" value="ECO:0007669"/>
    <property type="project" value="UniProtKB-SubCell"/>
</dbReference>
<keyword evidence="5" id="KW-0732">Signal</keyword>
<keyword evidence="6" id="KW-0449">Lipoprotein</keyword>
<gene>
    <name evidence="6" type="ORF">OG549_07015</name>
</gene>
<comment type="subcellular location">
    <subcellularLocation>
        <location evidence="1">Cell envelope</location>
    </subcellularLocation>
</comment>
<dbReference type="SUPFAM" id="SSF89392">
    <property type="entry name" value="Prokaryotic lipoproteins and lipoprotein localization factors"/>
    <property type="match status" value="1"/>
</dbReference>
<dbReference type="Gene3D" id="2.50.20.20">
    <property type="match status" value="1"/>
</dbReference>
<sequence length="258" mass="28238">MRRPLALAAIAVVLCAACTRVNDPDAQEAVQKAVDATRQTSAHIGTMLDLSDGLGTKAQIATDGNFDMAADRGRIDVQIVQGQNRGDLIFADGKVYMRNVEPEEVDHSWLWSNRDTAQAHYLFRAPNNDPEHTLLQVSKMQSVHSRGKETVNGIEATRYAGDIDYDTMVLRMAADTRKKLDDAVSEYHGSGRKMPFTAEAWIDDQGHLVQARLAMKDTTTTYAQLTMTLSDLGKPVTVTPPPADQTKVAADNPNILTG</sequence>